<dbReference type="GO" id="GO:0005886">
    <property type="term" value="C:plasma membrane"/>
    <property type="evidence" value="ECO:0007669"/>
    <property type="project" value="UniProtKB-SubCell"/>
</dbReference>
<keyword evidence="8 10" id="KW-0411">Iron-sulfur</keyword>
<dbReference type="PROSITE" id="PS51379">
    <property type="entry name" value="4FE4S_FER_2"/>
    <property type="match status" value="1"/>
</dbReference>
<keyword evidence="10" id="KW-0813">Transport</keyword>
<dbReference type="Pfam" id="PF13370">
    <property type="entry name" value="Fer4_13"/>
    <property type="match status" value="1"/>
</dbReference>
<dbReference type="InterPro" id="IPR017896">
    <property type="entry name" value="4Fe4S_Fe-S-bd"/>
</dbReference>
<dbReference type="GO" id="GO:0051536">
    <property type="term" value="F:iron-sulfur cluster binding"/>
    <property type="evidence" value="ECO:0007669"/>
    <property type="project" value="UniProtKB-KW"/>
</dbReference>
<protein>
    <recommendedName>
        <fullName evidence="10">Ferredoxin</fullName>
    </recommendedName>
</protein>
<keyword evidence="14" id="KW-1185">Reference proteome</keyword>
<evidence type="ECO:0000259" key="12">
    <source>
        <dbReference type="PROSITE" id="PS51379"/>
    </source>
</evidence>
<evidence type="ECO:0000256" key="5">
    <source>
        <dbReference type="ARBA" id="ARBA00022723"/>
    </source>
</evidence>
<gene>
    <name evidence="13" type="ORF">SD1D_1457</name>
</gene>
<dbReference type="Proteomes" id="UP000196053">
    <property type="component" value="Chromosome I"/>
</dbReference>
<name>A0A0K8J6L9_9FIRM</name>
<evidence type="ECO:0000256" key="10">
    <source>
        <dbReference type="RuleBase" id="RU368020"/>
    </source>
</evidence>
<comment type="function">
    <text evidence="10">Ferredoxins are iron-sulfur proteins that transfer electrons in a wide variety of metabolic reactions.</text>
</comment>
<evidence type="ECO:0000256" key="2">
    <source>
        <dbReference type="ARBA" id="ARBA00006386"/>
    </source>
</evidence>
<organism evidence="13 14">
    <name type="scientific">Herbinix luporum</name>
    <dbReference type="NCBI Taxonomy" id="1679721"/>
    <lineage>
        <taxon>Bacteria</taxon>
        <taxon>Bacillati</taxon>
        <taxon>Bacillota</taxon>
        <taxon>Clostridia</taxon>
        <taxon>Lachnospirales</taxon>
        <taxon>Lachnospiraceae</taxon>
        <taxon>Herbinix</taxon>
    </lineage>
</organism>
<dbReference type="EMBL" id="LN879430">
    <property type="protein sequence ID" value="CUH93003.1"/>
    <property type="molecule type" value="Genomic_DNA"/>
</dbReference>
<proteinExistence type="inferred from homology"/>
<comment type="similarity">
    <text evidence="2">Belongs to the UPF0718 family.</text>
</comment>
<evidence type="ECO:0000256" key="6">
    <source>
        <dbReference type="ARBA" id="ARBA00022989"/>
    </source>
</evidence>
<dbReference type="GO" id="GO:0009055">
    <property type="term" value="F:electron transfer activity"/>
    <property type="evidence" value="ECO:0007669"/>
    <property type="project" value="UniProtKB-UniRule"/>
</dbReference>
<dbReference type="InterPro" id="IPR005524">
    <property type="entry name" value="DUF318"/>
</dbReference>
<keyword evidence="9 11" id="KW-0472">Membrane</keyword>
<feature type="domain" description="4Fe-4S ferredoxin-type" evidence="12">
    <location>
        <begin position="177"/>
        <end position="205"/>
    </location>
</feature>
<feature type="transmembrane region" description="Helical" evidence="11">
    <location>
        <begin position="41"/>
        <end position="59"/>
    </location>
</feature>
<evidence type="ECO:0000256" key="3">
    <source>
        <dbReference type="ARBA" id="ARBA00022475"/>
    </source>
</evidence>
<comment type="subcellular location">
    <subcellularLocation>
        <location evidence="1">Cell membrane</location>
        <topology evidence="1">Multi-pass membrane protein</topology>
    </subcellularLocation>
</comment>
<evidence type="ECO:0000313" key="13">
    <source>
        <dbReference type="EMBL" id="CUH93003.1"/>
    </source>
</evidence>
<dbReference type="AlphaFoldDB" id="A0A0K8J6L9"/>
<dbReference type="OrthoDB" id="9798408at2"/>
<dbReference type="SUPFAM" id="SSF54862">
    <property type="entry name" value="4Fe-4S ferredoxins"/>
    <property type="match status" value="1"/>
</dbReference>
<keyword evidence="5 10" id="KW-0479">Metal-binding</keyword>
<evidence type="ECO:0000256" key="11">
    <source>
        <dbReference type="SAM" id="Phobius"/>
    </source>
</evidence>
<evidence type="ECO:0000256" key="7">
    <source>
        <dbReference type="ARBA" id="ARBA00023004"/>
    </source>
</evidence>
<evidence type="ECO:0000313" key="14">
    <source>
        <dbReference type="Proteomes" id="UP000196053"/>
    </source>
</evidence>
<keyword evidence="4 11" id="KW-0812">Transmembrane</keyword>
<evidence type="ECO:0000256" key="4">
    <source>
        <dbReference type="ARBA" id="ARBA00022692"/>
    </source>
</evidence>
<dbReference type="KEGG" id="hsd:SD1D_1457"/>
<keyword evidence="10" id="KW-0249">Electron transport</keyword>
<feature type="transmembrane region" description="Helical" evidence="11">
    <location>
        <begin position="143"/>
        <end position="160"/>
    </location>
</feature>
<dbReference type="Pfam" id="PF03773">
    <property type="entry name" value="ArsP_1"/>
    <property type="match status" value="1"/>
</dbReference>
<accession>A0A0K8J6L9</accession>
<reference evidence="14" key="1">
    <citation type="submission" date="2015-09" db="EMBL/GenBank/DDBJ databases">
        <authorList>
            <person name="Wibberg D."/>
        </authorList>
    </citation>
    <scope>NUCLEOTIDE SEQUENCE [LARGE SCALE GENOMIC DNA]</scope>
    <source>
        <strain evidence="14">SD1D</strain>
    </source>
</reference>
<dbReference type="Gene3D" id="3.30.70.20">
    <property type="match status" value="1"/>
</dbReference>
<dbReference type="PRINTS" id="PR00352">
    <property type="entry name" value="3FE4SFRDOXIN"/>
</dbReference>
<dbReference type="GO" id="GO:0005506">
    <property type="term" value="F:iron ion binding"/>
    <property type="evidence" value="ECO:0007669"/>
    <property type="project" value="UniProtKB-UniRule"/>
</dbReference>
<evidence type="ECO:0000256" key="8">
    <source>
        <dbReference type="ARBA" id="ARBA00023014"/>
    </source>
</evidence>
<evidence type="ECO:0000256" key="9">
    <source>
        <dbReference type="ARBA" id="ARBA00023136"/>
    </source>
</evidence>
<sequence>MNIIKKAKDNLFFILVLLVYLLISIFRPTMAFESVKNSAYYIKEMLIIMPVIFVLTALLDLWVPKDKIMQLLGKEAKGKGLVLSFIIGSISAGPIYAAFPMSIMLHKKGASIRNIVVILSSWAVIKIPMLLSEAKFLGPKFMIIRWVLTVLAIIIFSWIADKIIKDEDIPNKEEVKVGIEINKKACIGCSLCVKTYPEVFKMDGKKAFVKDYDEDTVNKEKLNEAVKVCPVKAIESDL</sequence>
<keyword evidence="3" id="KW-1003">Cell membrane</keyword>
<dbReference type="InterPro" id="IPR001080">
    <property type="entry name" value="3Fe4S_ferredoxin"/>
</dbReference>
<keyword evidence="6 11" id="KW-1133">Transmembrane helix</keyword>
<evidence type="ECO:0000256" key="1">
    <source>
        <dbReference type="ARBA" id="ARBA00004651"/>
    </source>
</evidence>
<keyword evidence="7 10" id="KW-0408">Iron</keyword>
<feature type="transmembrane region" description="Helical" evidence="11">
    <location>
        <begin position="80"/>
        <end position="99"/>
    </location>
</feature>
<dbReference type="RefSeq" id="WP_058258303.1">
    <property type="nucleotide sequence ID" value="NZ_LN879430.1"/>
</dbReference>